<reference evidence="6" key="1">
    <citation type="submission" date="2016-10" db="EMBL/GenBank/DDBJ databases">
        <authorList>
            <person name="Varghese N."/>
            <person name="Submissions S."/>
        </authorList>
    </citation>
    <scope>NUCLEOTIDE SEQUENCE [LARGE SCALE GENOMIC DNA]</scope>
    <source>
        <strain evidence="6">DSM 44268</strain>
    </source>
</reference>
<evidence type="ECO:0000256" key="2">
    <source>
        <dbReference type="ARBA" id="ARBA00022679"/>
    </source>
</evidence>
<evidence type="ECO:0000256" key="3">
    <source>
        <dbReference type="ARBA" id="ARBA00023315"/>
    </source>
</evidence>
<evidence type="ECO:0000313" key="6">
    <source>
        <dbReference type="Proteomes" id="UP000199406"/>
    </source>
</evidence>
<dbReference type="OrthoDB" id="4470569at2"/>
<organism evidence="5 6">
    <name type="scientific">Blastococcus aurantiacus</name>
    <dbReference type="NCBI Taxonomy" id="1550231"/>
    <lineage>
        <taxon>Bacteria</taxon>
        <taxon>Bacillati</taxon>
        <taxon>Actinomycetota</taxon>
        <taxon>Actinomycetes</taxon>
        <taxon>Geodermatophilales</taxon>
        <taxon>Geodermatophilaceae</taxon>
        <taxon>Blastococcus</taxon>
    </lineage>
</organism>
<dbReference type="Pfam" id="PF18313">
    <property type="entry name" value="TLP1_add_C"/>
    <property type="match status" value="1"/>
</dbReference>
<protein>
    <submittedName>
        <fullName evidence="5">Acetyl-CoA C-acetyltransferase</fullName>
    </submittedName>
</protein>
<evidence type="ECO:0000313" key="5">
    <source>
        <dbReference type="EMBL" id="SDG03686.1"/>
    </source>
</evidence>
<dbReference type="AlphaFoldDB" id="A0A1G7QYU4"/>
<dbReference type="Proteomes" id="UP000199406">
    <property type="component" value="Unassembled WGS sequence"/>
</dbReference>
<dbReference type="SUPFAM" id="SSF53901">
    <property type="entry name" value="Thiolase-like"/>
    <property type="match status" value="2"/>
</dbReference>
<accession>A0A1G7QYU4</accession>
<dbReference type="NCBIfam" id="NF006105">
    <property type="entry name" value="PRK08257.1-4"/>
    <property type="match status" value="1"/>
</dbReference>
<gene>
    <name evidence="5" type="ORF">SAMN05660662_0082</name>
</gene>
<feature type="domain" description="Thiolase-like protein type 1 additional C-terminal" evidence="4">
    <location>
        <begin position="428"/>
        <end position="509"/>
    </location>
</feature>
<keyword evidence="6" id="KW-1185">Reference proteome</keyword>
<name>A0A1G7QYU4_9ACTN</name>
<dbReference type="STRING" id="1550231.SAMN05660662_0082"/>
<dbReference type="GO" id="GO:0016746">
    <property type="term" value="F:acyltransferase activity"/>
    <property type="evidence" value="ECO:0007669"/>
    <property type="project" value="UniProtKB-KW"/>
</dbReference>
<dbReference type="EMBL" id="FNBT01000010">
    <property type="protein sequence ID" value="SDG03686.1"/>
    <property type="molecule type" value="Genomic_DNA"/>
</dbReference>
<keyword evidence="2 5" id="KW-0808">Transferase</keyword>
<proteinExistence type="inferred from homology"/>
<evidence type="ECO:0000256" key="1">
    <source>
        <dbReference type="ARBA" id="ARBA00010982"/>
    </source>
</evidence>
<comment type="similarity">
    <text evidence="1">Belongs to the thiolase-like superfamily. Thiolase family.</text>
</comment>
<dbReference type="RefSeq" id="WP_091770971.1">
    <property type="nucleotide sequence ID" value="NZ_FNBT01000010.1"/>
</dbReference>
<dbReference type="PANTHER" id="PTHR18919">
    <property type="entry name" value="ACETYL-COA C-ACYLTRANSFERASE"/>
    <property type="match status" value="1"/>
</dbReference>
<dbReference type="InterPro" id="IPR016039">
    <property type="entry name" value="Thiolase-like"/>
</dbReference>
<dbReference type="Gene3D" id="2.40.50.840">
    <property type="match status" value="1"/>
</dbReference>
<sequence length="522" mass="54814">MTPADLDPRTPVLVGVGQSSERIDSPGYRGLSAVDLAAAAAREALADTGAAPEVVAAAVDTVAGVRQFEISSPGASAPLGRSDNYPRSVAGRIGAAPRRAVLEVVGGQSPQHLVNEFAATIAAGGAEVVLLFGSEAISTARHLAAAADRPDFTEHVAGDLEDRGYALEGLFPPRAGEYGVAGAPAMYALYENARRARLGVPREEYARGMGELFAPFTRVAAKNPHASAPVERDALELITPTEANRPIADPYPRYLVSRDQVNQGAAVLLVSVAAARRLGVPQEKWVFLHGHADLRERDPLDRADLGSSPASVLAARHALEVAGVGVDDVTTFDFYSCFPVAVSATAVDGLGLAADDPRGLTLTGGLPFFGGAGNNYSMHAIAETVQRARTAPGSFGFVGANGGMLSKYSAGVYSTAPVAWRPDDSRALQAEVDAWAAPPQAERADGWATIETYTVTHSRSGSRTGVVVGRLQADDRRLVARHDDGDDEFLDLLSTGEPIGQRVFVRSSERGNRVTTRKVHPA</sequence>
<dbReference type="InterPro" id="IPR040771">
    <property type="entry name" value="TLP1_add_C"/>
</dbReference>
<dbReference type="Gene3D" id="3.40.47.10">
    <property type="match status" value="1"/>
</dbReference>
<dbReference type="PANTHER" id="PTHR18919:SF139">
    <property type="entry name" value="THIOLASE-LIKE PROTEIN TYPE 1 ADDITIONAL C-TERMINAL DOMAIN-CONTAINING PROTEIN"/>
    <property type="match status" value="1"/>
</dbReference>
<evidence type="ECO:0000259" key="4">
    <source>
        <dbReference type="Pfam" id="PF18313"/>
    </source>
</evidence>
<keyword evidence="3" id="KW-0012">Acyltransferase</keyword>